<dbReference type="Proteomes" id="UP000272622">
    <property type="component" value="Chromosome"/>
</dbReference>
<evidence type="ECO:0000313" key="2">
    <source>
        <dbReference type="Proteomes" id="UP000272622"/>
    </source>
</evidence>
<evidence type="ECO:0008006" key="3">
    <source>
        <dbReference type="Google" id="ProtNLM"/>
    </source>
</evidence>
<name>A0ABN5TLA7_9PSED</name>
<organism evidence="1 2">
    <name type="scientific">Pseudomonas oryziphila</name>
    <dbReference type="NCBI Taxonomy" id="2894079"/>
    <lineage>
        <taxon>Bacteria</taxon>
        <taxon>Pseudomonadati</taxon>
        <taxon>Pseudomonadota</taxon>
        <taxon>Gammaproteobacteria</taxon>
        <taxon>Pseudomonadales</taxon>
        <taxon>Pseudomonadaceae</taxon>
        <taxon>Pseudomonas</taxon>
    </lineage>
</organism>
<dbReference type="RefSeq" id="WP_125465538.1">
    <property type="nucleotide sequence ID" value="NZ_CP034337.1"/>
</dbReference>
<accession>A0ABN5TLA7</accession>
<protein>
    <recommendedName>
        <fullName evidence="3">Immunity protein 42</fullName>
    </recommendedName>
</protein>
<gene>
    <name evidence="1" type="ORF">EI693_22260</name>
</gene>
<proteinExistence type="predicted"/>
<sequence>MKKNNAFSLDSDIVPGRSIGGVSLGDCAEEVFYCIADTFDVRIFEFENFGIRFVHYEVNGGVVSFVAKDDGKISSLWCKPPYSGNFDGRLFPGITAGELKSVSKRQELVSGYLVVDRNYLIYYGMSDNIDDFNHFSDLDDNVVFEELHVGGLR</sequence>
<keyword evidence="2" id="KW-1185">Reference proteome</keyword>
<reference evidence="1 2" key="1">
    <citation type="submission" date="2018-12" db="EMBL/GenBank/DDBJ databases">
        <authorList>
            <person name="Li S."/>
            <person name="Yang R."/>
            <person name="Chen G."/>
            <person name="Zou L."/>
            <person name="Zhang C."/>
            <person name="Chen Y."/>
            <person name="Liu Z."/>
            <person name="Li Y."/>
            <person name="Yan Y."/>
            <person name="Huang M."/>
            <person name="Chen T."/>
        </authorList>
    </citation>
    <scope>NUCLEOTIDE SEQUENCE [LARGE SCALE GENOMIC DNA]</scope>
    <source>
        <strain evidence="1 2">2014</strain>
    </source>
</reference>
<evidence type="ECO:0000313" key="1">
    <source>
        <dbReference type="EMBL" id="AZL75660.1"/>
    </source>
</evidence>
<dbReference type="EMBL" id="CP034337">
    <property type="protein sequence ID" value="AZL75660.1"/>
    <property type="molecule type" value="Genomic_DNA"/>
</dbReference>